<keyword evidence="1" id="KW-1133">Transmembrane helix</keyword>
<accession>E6QPS3</accession>
<evidence type="ECO:0000313" key="2">
    <source>
        <dbReference type="EMBL" id="CBI09244.1"/>
    </source>
</evidence>
<proteinExistence type="predicted"/>
<gene>
    <name evidence="2" type="ORF">CARN7_2910</name>
</gene>
<name>E6QPS3_9ZZZZ</name>
<protein>
    <submittedName>
        <fullName evidence="2">Putative Permease of the major facilitator superfamily</fullName>
    </submittedName>
</protein>
<keyword evidence="1" id="KW-0812">Transmembrane</keyword>
<comment type="caution">
    <text evidence="2">The sequence shown here is derived from an EMBL/GenBank/DDBJ whole genome shotgun (WGS) entry which is preliminary data.</text>
</comment>
<sequence>MVEHLALGLDLTYGSIMVGLVFVYWGAVSRRRAL</sequence>
<organism evidence="2">
    <name type="scientific">mine drainage metagenome</name>
    <dbReference type="NCBI Taxonomy" id="410659"/>
    <lineage>
        <taxon>unclassified sequences</taxon>
        <taxon>metagenomes</taxon>
        <taxon>ecological metagenomes</taxon>
    </lineage>
</organism>
<feature type="transmembrane region" description="Helical" evidence="1">
    <location>
        <begin position="6"/>
        <end position="28"/>
    </location>
</feature>
<evidence type="ECO:0000256" key="1">
    <source>
        <dbReference type="SAM" id="Phobius"/>
    </source>
</evidence>
<keyword evidence="1" id="KW-0472">Membrane</keyword>
<dbReference type="EMBL" id="CABR01000016">
    <property type="protein sequence ID" value="CBI09244.1"/>
    <property type="molecule type" value="Genomic_DNA"/>
</dbReference>
<dbReference type="AlphaFoldDB" id="E6QPS3"/>
<reference evidence="2" key="1">
    <citation type="submission" date="2009-10" db="EMBL/GenBank/DDBJ databases">
        <title>Diversity of trophic interactions inside an arsenic-rich microbial ecosystem.</title>
        <authorList>
            <person name="Bertin P.N."/>
            <person name="Heinrich-Salmeron A."/>
            <person name="Pelletier E."/>
            <person name="Goulhen-Chollet F."/>
            <person name="Arsene-Ploetze F."/>
            <person name="Gallien S."/>
            <person name="Calteau A."/>
            <person name="Vallenet D."/>
            <person name="Casiot C."/>
            <person name="Chane-Woon-Ming B."/>
            <person name="Giloteaux L."/>
            <person name="Barakat M."/>
            <person name="Bonnefoy V."/>
            <person name="Bruneel O."/>
            <person name="Chandler M."/>
            <person name="Cleiss J."/>
            <person name="Duran R."/>
            <person name="Elbaz-Poulichet F."/>
            <person name="Fonknechten N."/>
            <person name="Lauga B."/>
            <person name="Mornico D."/>
            <person name="Ortet P."/>
            <person name="Schaeffer C."/>
            <person name="Siguier P."/>
            <person name="Alexander Thil Smith A."/>
            <person name="Van Dorsselaer A."/>
            <person name="Weissenbach J."/>
            <person name="Medigue C."/>
            <person name="Le Paslier D."/>
        </authorList>
    </citation>
    <scope>NUCLEOTIDE SEQUENCE</scope>
</reference>